<keyword evidence="3" id="KW-1185">Reference proteome</keyword>
<evidence type="ECO:0000313" key="3">
    <source>
        <dbReference type="Proteomes" id="UP000298517"/>
    </source>
</evidence>
<proteinExistence type="predicted"/>
<feature type="signal peptide" evidence="1">
    <location>
        <begin position="1"/>
        <end position="23"/>
    </location>
</feature>
<dbReference type="OrthoDB" id="1456570at2"/>
<dbReference type="AlphaFoldDB" id="A0A4Y8ART2"/>
<dbReference type="EMBL" id="SNQI01000004">
    <property type="protein sequence ID" value="TEW73087.1"/>
    <property type="molecule type" value="Genomic_DNA"/>
</dbReference>
<evidence type="ECO:0000313" key="2">
    <source>
        <dbReference type="EMBL" id="TEW73087.1"/>
    </source>
</evidence>
<feature type="chain" id="PRO_5021363277" description="Calx-beta domain-containing protein" evidence="1">
    <location>
        <begin position="24"/>
        <end position="282"/>
    </location>
</feature>
<evidence type="ECO:0000256" key="1">
    <source>
        <dbReference type="SAM" id="SignalP"/>
    </source>
</evidence>
<dbReference type="Proteomes" id="UP000298517">
    <property type="component" value="Unassembled WGS sequence"/>
</dbReference>
<reference evidence="2 3" key="1">
    <citation type="journal article" date="2011" name="J. Microbiol.">
        <title>Gramella jeungdoensis sp. nov., isolated from a solar saltern in Korea.</title>
        <authorList>
            <person name="Joung Y."/>
            <person name="Kim H."/>
            <person name="Jang T."/>
            <person name="Ahn T.S."/>
            <person name="Joh K."/>
        </authorList>
    </citation>
    <scope>NUCLEOTIDE SEQUENCE [LARGE SCALE GENOMIC DNA]</scope>
    <source>
        <strain evidence="2 3">KCTC 23123</strain>
    </source>
</reference>
<dbReference type="SUPFAM" id="SSF141072">
    <property type="entry name" value="CalX-like"/>
    <property type="match status" value="1"/>
</dbReference>
<evidence type="ECO:0008006" key="4">
    <source>
        <dbReference type="Google" id="ProtNLM"/>
    </source>
</evidence>
<dbReference type="InterPro" id="IPR038081">
    <property type="entry name" value="CalX-like_sf"/>
</dbReference>
<accession>A0A4Y8ART2</accession>
<comment type="caution">
    <text evidence="2">The sequence shown here is derived from an EMBL/GenBank/DDBJ whole genome shotgun (WGS) entry which is preliminary data.</text>
</comment>
<keyword evidence="1" id="KW-0732">Signal</keyword>
<dbReference type="PROSITE" id="PS51257">
    <property type="entry name" value="PROKAR_LIPOPROTEIN"/>
    <property type="match status" value="1"/>
</dbReference>
<organism evidence="2 3">
    <name type="scientific">Gramella jeungdoensis</name>
    <dbReference type="NCBI Taxonomy" id="708091"/>
    <lineage>
        <taxon>Bacteria</taxon>
        <taxon>Pseudomonadati</taxon>
        <taxon>Bacteroidota</taxon>
        <taxon>Flavobacteriia</taxon>
        <taxon>Flavobacteriales</taxon>
        <taxon>Flavobacteriaceae</taxon>
        <taxon>Christiangramia</taxon>
    </lineage>
</organism>
<sequence>MKKYIIYNLLGLFLLLFTFTACEFETAEQDPSDIISPNNKPTVTVTSNASGTINEGETVIYTITFDKPIERSVTFTPIISGSSDDHDYLIEAVSVAPYTTSVQLPIEVFEDYEIEGQETLSVQLEISSIAEKNLVHPDTAFAPIDLTINDYVDDNKLVINFSWAEDIDFDILVFSDTAAYPATLWGTGGATGANPEIDTSIWLDDPAGDYYVCILDWWEGINFDYTFDLAFPDGSVQTITGTFDGTNYPYTSFTGPSSWGSPSAYKVLKVVVNGTNFVVTKL</sequence>
<protein>
    <recommendedName>
        <fullName evidence="4">Calx-beta domain-containing protein</fullName>
    </recommendedName>
</protein>
<dbReference type="RefSeq" id="WP_134248790.1">
    <property type="nucleotide sequence ID" value="NZ_SNQI01000004.1"/>
</dbReference>
<name>A0A4Y8ART2_9FLAO</name>
<gene>
    <name evidence="2" type="ORF">E2488_12930</name>
</gene>